<dbReference type="PROSITE" id="PS51498">
    <property type="entry name" value="MABP"/>
    <property type="match status" value="1"/>
</dbReference>
<dbReference type="PANTHER" id="PTHR12296:SF30">
    <property type="entry name" value="DENN DOMAIN-CONTAINING PROTEIN CRAG"/>
    <property type="match status" value="1"/>
</dbReference>
<evidence type="ECO:0000256" key="1">
    <source>
        <dbReference type="ARBA" id="ARBA00022658"/>
    </source>
</evidence>
<dbReference type="OrthoDB" id="75250at2759"/>
<feature type="non-terminal residue" evidence="4">
    <location>
        <position position="266"/>
    </location>
</feature>
<dbReference type="Proteomes" id="UP001151699">
    <property type="component" value="Chromosome C"/>
</dbReference>
<protein>
    <submittedName>
        <fullName evidence="4">DENN domain-containing protein Crag</fullName>
    </submittedName>
</protein>
<organism evidence="4 5">
    <name type="scientific">Pseudolycoriella hygida</name>
    <dbReference type="NCBI Taxonomy" id="35572"/>
    <lineage>
        <taxon>Eukaryota</taxon>
        <taxon>Metazoa</taxon>
        <taxon>Ecdysozoa</taxon>
        <taxon>Arthropoda</taxon>
        <taxon>Hexapoda</taxon>
        <taxon>Insecta</taxon>
        <taxon>Pterygota</taxon>
        <taxon>Neoptera</taxon>
        <taxon>Endopterygota</taxon>
        <taxon>Diptera</taxon>
        <taxon>Nematocera</taxon>
        <taxon>Sciaroidea</taxon>
        <taxon>Sciaridae</taxon>
        <taxon>Pseudolycoriella</taxon>
    </lineage>
</organism>
<evidence type="ECO:0000313" key="5">
    <source>
        <dbReference type="Proteomes" id="UP001151699"/>
    </source>
</evidence>
<feature type="domain" description="MABP" evidence="3">
    <location>
        <begin position="1"/>
        <end position="126"/>
    </location>
</feature>
<proteinExistence type="predicted"/>
<comment type="caution">
    <text evidence="4">The sequence shown here is derived from an EMBL/GenBank/DDBJ whole genome shotgun (WGS) entry which is preliminary data.</text>
</comment>
<feature type="domain" description="UDENN" evidence="2">
    <location>
        <begin position="118"/>
        <end position="266"/>
    </location>
</feature>
<dbReference type="Pfam" id="PF03456">
    <property type="entry name" value="uDENN"/>
    <property type="match status" value="1"/>
</dbReference>
<dbReference type="InterPro" id="IPR023341">
    <property type="entry name" value="MABP"/>
</dbReference>
<dbReference type="PANTHER" id="PTHR12296">
    <property type="entry name" value="DENN DOMAIN-CONTAINING PROTEIN 4"/>
    <property type="match status" value="1"/>
</dbReference>
<accession>A0A9Q0MRT6</accession>
<keyword evidence="1" id="KW-0344">Guanine-nucleotide releasing factor</keyword>
<name>A0A9Q0MRT6_9DIPT</name>
<dbReference type="AlphaFoldDB" id="A0A9Q0MRT6"/>
<sequence>MLADLNYGSVRTTPCFMYYRRGKDRPPLVDIGVMYEGNERIMNDAKIVHETPGHRVANVNNSSAKTFLTYRRAKPNMSCNELVVTDLCVIVPSKGERPPHAFCQIHKTLNRGIMGNDVFLCYKKSMNRPKLISYQPEILHRYPETDHNDFPLTLCPSVPLFCLPMGSTLESWPHVDGEDEKRERQAIAPVFSTFVLTVNDGTYKVYGSALSFYERFDENDLTEQQKELLEWTDESKNNFSLHVNKAICLLSHHPFGDTFEKWLQFL</sequence>
<dbReference type="InterPro" id="IPR051696">
    <property type="entry name" value="DENN_Domain_GEFs"/>
</dbReference>
<dbReference type="Gene3D" id="2.100.10.50">
    <property type="match status" value="1"/>
</dbReference>
<dbReference type="PROSITE" id="PS50211">
    <property type="entry name" value="DENN"/>
    <property type="match status" value="1"/>
</dbReference>
<dbReference type="InterPro" id="IPR037516">
    <property type="entry name" value="Tripartite_DENN"/>
</dbReference>
<keyword evidence="5" id="KW-1185">Reference proteome</keyword>
<dbReference type="GO" id="GO:0005085">
    <property type="term" value="F:guanyl-nucleotide exchange factor activity"/>
    <property type="evidence" value="ECO:0007669"/>
    <property type="project" value="UniProtKB-KW"/>
</dbReference>
<dbReference type="InterPro" id="IPR005113">
    <property type="entry name" value="uDENN_dom"/>
</dbReference>
<dbReference type="GO" id="GO:0032483">
    <property type="term" value="P:regulation of Rab protein signal transduction"/>
    <property type="evidence" value="ECO:0007669"/>
    <property type="project" value="TreeGrafter"/>
</dbReference>
<evidence type="ECO:0000313" key="4">
    <source>
        <dbReference type="EMBL" id="KAJ6636801.1"/>
    </source>
</evidence>
<reference evidence="4" key="1">
    <citation type="submission" date="2022-07" db="EMBL/GenBank/DDBJ databases">
        <authorList>
            <person name="Trinca V."/>
            <person name="Uliana J.V.C."/>
            <person name="Torres T.T."/>
            <person name="Ward R.J."/>
            <person name="Monesi N."/>
        </authorList>
    </citation>
    <scope>NUCLEOTIDE SEQUENCE</scope>
    <source>
        <strain evidence="4">HSMRA1968</strain>
        <tissue evidence="4">Whole embryos</tissue>
    </source>
</reference>
<evidence type="ECO:0000259" key="3">
    <source>
        <dbReference type="PROSITE" id="PS51498"/>
    </source>
</evidence>
<evidence type="ECO:0000259" key="2">
    <source>
        <dbReference type="PROSITE" id="PS50211"/>
    </source>
</evidence>
<dbReference type="EMBL" id="WJQU01000004">
    <property type="protein sequence ID" value="KAJ6636801.1"/>
    <property type="molecule type" value="Genomic_DNA"/>
</dbReference>
<gene>
    <name evidence="4" type="primary">Crag_0</name>
    <name evidence="4" type="ORF">Bhyg_15396</name>
</gene>
<dbReference type="GO" id="GO:0031410">
    <property type="term" value="C:cytoplasmic vesicle"/>
    <property type="evidence" value="ECO:0007669"/>
    <property type="project" value="TreeGrafter"/>
</dbReference>
<dbReference type="SMART" id="SM00800">
    <property type="entry name" value="uDENN"/>
    <property type="match status" value="1"/>
</dbReference>